<organism evidence="1 2">
    <name type="scientific">Candidatus Anaerostipes avistercoris</name>
    <dbReference type="NCBI Taxonomy" id="2838462"/>
    <lineage>
        <taxon>Bacteria</taxon>
        <taxon>Bacillati</taxon>
        <taxon>Bacillota</taxon>
        <taxon>Clostridia</taxon>
        <taxon>Lachnospirales</taxon>
        <taxon>Lachnospiraceae</taxon>
        <taxon>Anaerostipes</taxon>
    </lineage>
</organism>
<reference evidence="1" key="2">
    <citation type="submission" date="2021-04" db="EMBL/GenBank/DDBJ databases">
        <authorList>
            <person name="Gilroy R."/>
        </authorList>
    </citation>
    <scope>NUCLEOTIDE SEQUENCE</scope>
    <source>
        <strain evidence="1">ChiSjej3B21-8574</strain>
    </source>
</reference>
<dbReference type="AlphaFoldDB" id="A0A9D2PI33"/>
<dbReference type="EMBL" id="DWWD01000046">
    <property type="protein sequence ID" value="HJC51190.1"/>
    <property type="molecule type" value="Genomic_DNA"/>
</dbReference>
<protein>
    <submittedName>
        <fullName evidence="1">Uncharacterized protein</fullName>
    </submittedName>
</protein>
<evidence type="ECO:0000313" key="2">
    <source>
        <dbReference type="Proteomes" id="UP000823904"/>
    </source>
</evidence>
<evidence type="ECO:0000313" key="1">
    <source>
        <dbReference type="EMBL" id="HJC51190.1"/>
    </source>
</evidence>
<sequence>MGNLPEIDCIFCRYHPDLLQAKAPEKLTDEIKALDYANQNTKRQMEDLIRTNLPKMMRLEQLYGTIDPYYYLWIRQDPSMKLLILSETLQKTCRNQRQKYIIYYGLTAQKDSAKSAPQKNRSAHMRCKKDL</sequence>
<reference evidence="1" key="1">
    <citation type="journal article" date="2021" name="PeerJ">
        <title>Extensive microbial diversity within the chicken gut microbiome revealed by metagenomics and culture.</title>
        <authorList>
            <person name="Gilroy R."/>
            <person name="Ravi A."/>
            <person name="Getino M."/>
            <person name="Pursley I."/>
            <person name="Horton D.L."/>
            <person name="Alikhan N.F."/>
            <person name="Baker D."/>
            <person name="Gharbi K."/>
            <person name="Hall N."/>
            <person name="Watson M."/>
            <person name="Adriaenssens E.M."/>
            <person name="Foster-Nyarko E."/>
            <person name="Jarju S."/>
            <person name="Secka A."/>
            <person name="Antonio M."/>
            <person name="Oren A."/>
            <person name="Chaudhuri R.R."/>
            <person name="La Ragione R."/>
            <person name="Hildebrand F."/>
            <person name="Pallen M.J."/>
        </authorList>
    </citation>
    <scope>NUCLEOTIDE SEQUENCE</scope>
    <source>
        <strain evidence="1">ChiSjej3B21-8574</strain>
    </source>
</reference>
<accession>A0A9D2PI33</accession>
<name>A0A9D2PI33_9FIRM</name>
<gene>
    <name evidence="1" type="ORF">H9754_11615</name>
</gene>
<proteinExistence type="predicted"/>
<comment type="caution">
    <text evidence="1">The sequence shown here is derived from an EMBL/GenBank/DDBJ whole genome shotgun (WGS) entry which is preliminary data.</text>
</comment>
<dbReference type="Proteomes" id="UP000823904">
    <property type="component" value="Unassembled WGS sequence"/>
</dbReference>